<evidence type="ECO:0000313" key="3">
    <source>
        <dbReference type="Proteomes" id="UP000235371"/>
    </source>
</evidence>
<gene>
    <name evidence="2" type="ORF">K444DRAFT_601585</name>
</gene>
<dbReference type="Proteomes" id="UP000235371">
    <property type="component" value="Unassembled WGS sequence"/>
</dbReference>
<accession>A0A2J6SKM2</accession>
<feature type="signal peptide" evidence="1">
    <location>
        <begin position="1"/>
        <end position="22"/>
    </location>
</feature>
<reference evidence="2 3" key="1">
    <citation type="submission" date="2016-04" db="EMBL/GenBank/DDBJ databases">
        <title>A degradative enzymes factory behind the ericoid mycorrhizal symbiosis.</title>
        <authorList>
            <consortium name="DOE Joint Genome Institute"/>
            <person name="Martino E."/>
            <person name="Morin E."/>
            <person name="Grelet G."/>
            <person name="Kuo A."/>
            <person name="Kohler A."/>
            <person name="Daghino S."/>
            <person name="Barry K."/>
            <person name="Choi C."/>
            <person name="Cichocki N."/>
            <person name="Clum A."/>
            <person name="Copeland A."/>
            <person name="Hainaut M."/>
            <person name="Haridas S."/>
            <person name="Labutti K."/>
            <person name="Lindquist E."/>
            <person name="Lipzen A."/>
            <person name="Khouja H.-R."/>
            <person name="Murat C."/>
            <person name="Ohm R."/>
            <person name="Olson A."/>
            <person name="Spatafora J."/>
            <person name="Veneault-Fourrey C."/>
            <person name="Henrissat B."/>
            <person name="Grigoriev I."/>
            <person name="Martin F."/>
            <person name="Perotto S."/>
        </authorList>
    </citation>
    <scope>NUCLEOTIDE SEQUENCE [LARGE SCALE GENOMIC DNA]</scope>
    <source>
        <strain evidence="2 3">E</strain>
    </source>
</reference>
<dbReference type="GeneID" id="36586768"/>
<dbReference type="STRING" id="1095630.A0A2J6SKM2"/>
<evidence type="ECO:0000313" key="2">
    <source>
        <dbReference type="EMBL" id="PMD51304.1"/>
    </source>
</evidence>
<feature type="chain" id="PRO_5014451104" description="EGF-like domain-containing protein" evidence="1">
    <location>
        <begin position="23"/>
        <end position="397"/>
    </location>
</feature>
<proteinExistence type="predicted"/>
<dbReference type="EMBL" id="KZ613912">
    <property type="protein sequence ID" value="PMD51304.1"/>
    <property type="molecule type" value="Genomic_DNA"/>
</dbReference>
<evidence type="ECO:0000256" key="1">
    <source>
        <dbReference type="SAM" id="SignalP"/>
    </source>
</evidence>
<dbReference type="AlphaFoldDB" id="A0A2J6SKM2"/>
<sequence>MKSSYLLIIFAGGSFVVAGVLAPHPTRTAECDGCGGVCGDSIVQSPFEQCDLGPKLNGAWNSGCSKNCTCTPVCGNGIKEDGEECDAGNANGKYNSGCTTDCKLCGYCGDGILDDASGEQCDMGYILNGSPGANCSANCTLQTCEYKCGNGVVEPGEECDDGPNNGPKDKCGTDCKWRTCSCGNGVTEYPFEECDDGDLNGSEKSRCSKNCTWIVPVGHPNPPCCGNGNVEYPEECDQGFINGGPDSNCTTDCTWRKPAPPRCGDGHIDPGEECDDGADNGSLQSYCDKTCHKCTPPGPPATSDTCPCQTCNPNPFFNKCTITTSCINTPSGNDYCACRAGYRADGLAPTNPKQFRLAFPGQEYRVFVAPGVSCDTLCTSPFPGPQSCQEVLVKSSC</sequence>
<organism evidence="2 3">
    <name type="scientific">Hyaloscypha bicolor E</name>
    <dbReference type="NCBI Taxonomy" id="1095630"/>
    <lineage>
        <taxon>Eukaryota</taxon>
        <taxon>Fungi</taxon>
        <taxon>Dikarya</taxon>
        <taxon>Ascomycota</taxon>
        <taxon>Pezizomycotina</taxon>
        <taxon>Leotiomycetes</taxon>
        <taxon>Helotiales</taxon>
        <taxon>Hyaloscyphaceae</taxon>
        <taxon>Hyaloscypha</taxon>
        <taxon>Hyaloscypha bicolor</taxon>
    </lineage>
</organism>
<evidence type="ECO:0008006" key="4">
    <source>
        <dbReference type="Google" id="ProtNLM"/>
    </source>
</evidence>
<name>A0A2J6SKM2_9HELO</name>
<dbReference type="InParanoid" id="A0A2J6SKM2"/>
<protein>
    <recommendedName>
        <fullName evidence="4">EGF-like domain-containing protein</fullName>
    </recommendedName>
</protein>
<keyword evidence="1" id="KW-0732">Signal</keyword>
<dbReference type="RefSeq" id="XP_024728208.1">
    <property type="nucleotide sequence ID" value="XM_024878691.1"/>
</dbReference>
<dbReference type="OrthoDB" id="291007at2759"/>
<keyword evidence="3" id="KW-1185">Reference proteome</keyword>